<feature type="chain" id="PRO_5045517023" description="DUF3558 domain-containing protein" evidence="1">
    <location>
        <begin position="27"/>
        <end position="174"/>
    </location>
</feature>
<keyword evidence="3" id="KW-1185">Reference proteome</keyword>
<evidence type="ECO:0000256" key="1">
    <source>
        <dbReference type="SAM" id="SignalP"/>
    </source>
</evidence>
<keyword evidence="1" id="KW-0732">Signal</keyword>
<sequence>MRYAPALTAAAATAIAAVAATACAHAQPDPPPTVPPPLPQPGAVCAEQFAGALTSLPLPADAAPSRAKNLLECAGGTWQPYRDPYPSPDRWLTTGPDLVLSGMRNPEIGAGTWTGTPQVADTRCRAEQVEVVGAGQTSAPQTSTGEPGATLTVPVSDRLFTLTLSGYCLWQRDG</sequence>
<reference evidence="2 3" key="1">
    <citation type="submission" date="2023-08" db="EMBL/GenBank/DDBJ databases">
        <authorList>
            <person name="Folkvardsen B D."/>
            <person name="Norman A."/>
        </authorList>
    </citation>
    <scope>NUCLEOTIDE SEQUENCE [LARGE SCALE GENOMIC DNA]</scope>
    <source>
        <strain evidence="2 3">Mu0050</strain>
    </source>
</reference>
<feature type="signal peptide" evidence="1">
    <location>
        <begin position="1"/>
        <end position="26"/>
    </location>
</feature>
<evidence type="ECO:0008006" key="4">
    <source>
        <dbReference type="Google" id="ProtNLM"/>
    </source>
</evidence>
<organism evidence="2 3">
    <name type="scientific">[Mycobacterium] wendilense</name>
    <dbReference type="NCBI Taxonomy" id="3064284"/>
    <lineage>
        <taxon>Bacteria</taxon>
        <taxon>Bacillati</taxon>
        <taxon>Actinomycetota</taxon>
        <taxon>Actinomycetes</taxon>
        <taxon>Mycobacteriales</taxon>
        <taxon>Mycobacteriaceae</taxon>
        <taxon>Mycolicibacter</taxon>
    </lineage>
</organism>
<gene>
    <name evidence="2" type="ORF">MU0050_001855</name>
</gene>
<proteinExistence type="predicted"/>
<evidence type="ECO:0000313" key="2">
    <source>
        <dbReference type="EMBL" id="CAJ1582024.1"/>
    </source>
</evidence>
<dbReference type="PROSITE" id="PS51257">
    <property type="entry name" value="PROKAR_LIPOPROTEIN"/>
    <property type="match status" value="1"/>
</dbReference>
<evidence type="ECO:0000313" key="3">
    <source>
        <dbReference type="Proteomes" id="UP001190466"/>
    </source>
</evidence>
<dbReference type="RefSeq" id="WP_316516177.1">
    <property type="nucleotide sequence ID" value="NZ_OY726395.1"/>
</dbReference>
<dbReference type="Proteomes" id="UP001190466">
    <property type="component" value="Chromosome"/>
</dbReference>
<name>A0ABN9P0X2_9MYCO</name>
<dbReference type="EMBL" id="OY726395">
    <property type="protein sequence ID" value="CAJ1582024.1"/>
    <property type="molecule type" value="Genomic_DNA"/>
</dbReference>
<protein>
    <recommendedName>
        <fullName evidence="4">DUF3558 domain-containing protein</fullName>
    </recommendedName>
</protein>
<accession>A0ABN9P0X2</accession>